<sequence>MSNHNPNSDPEESEEEEQPGNEGPEDQQDQVTRVLQEMRVLASVMESSPPPSPATVEKEEASMEEEDQSLPANLEEEEPETSQILTSPLLAEYISKNPSIRGIPTPADAKKEVKRTLYMDDVTVFCADGKSVQSLLEGCKDFGKASWSKINVDKSQAKLFGCWRLRGALKQEMEAHIPYPNITHLSVLYGLFPKTHSVEAIQGCWRILCCIKDILLYARTRLVTNGEVVSREACRRMLHNLLRDYTDKDNKEREKEEEL</sequence>
<feature type="compositionally biased region" description="Acidic residues" evidence="1">
    <location>
        <begin position="62"/>
        <end position="80"/>
    </location>
</feature>
<gene>
    <name evidence="2" type="ORF">NDU88_007361</name>
</gene>
<evidence type="ECO:0000256" key="1">
    <source>
        <dbReference type="SAM" id="MobiDB-lite"/>
    </source>
</evidence>
<proteinExistence type="predicted"/>
<organism evidence="2 3">
    <name type="scientific">Pleurodeles waltl</name>
    <name type="common">Iberian ribbed newt</name>
    <dbReference type="NCBI Taxonomy" id="8319"/>
    <lineage>
        <taxon>Eukaryota</taxon>
        <taxon>Metazoa</taxon>
        <taxon>Chordata</taxon>
        <taxon>Craniata</taxon>
        <taxon>Vertebrata</taxon>
        <taxon>Euteleostomi</taxon>
        <taxon>Amphibia</taxon>
        <taxon>Batrachia</taxon>
        <taxon>Caudata</taxon>
        <taxon>Salamandroidea</taxon>
        <taxon>Salamandridae</taxon>
        <taxon>Pleurodelinae</taxon>
        <taxon>Pleurodeles</taxon>
    </lineage>
</organism>
<dbReference type="Proteomes" id="UP001066276">
    <property type="component" value="Chromosome 4_2"/>
</dbReference>
<feature type="region of interest" description="Disordered" evidence="1">
    <location>
        <begin position="1"/>
        <end position="83"/>
    </location>
</feature>
<keyword evidence="3" id="KW-1185">Reference proteome</keyword>
<accession>A0AAV7SSB2</accession>
<protein>
    <recommendedName>
        <fullName evidence="4">Reverse transcriptase domain-containing protein</fullName>
    </recommendedName>
</protein>
<reference evidence="2" key="1">
    <citation type="journal article" date="2022" name="bioRxiv">
        <title>Sequencing and chromosome-scale assembly of the giantPleurodeles waltlgenome.</title>
        <authorList>
            <person name="Brown T."/>
            <person name="Elewa A."/>
            <person name="Iarovenko S."/>
            <person name="Subramanian E."/>
            <person name="Araus A.J."/>
            <person name="Petzold A."/>
            <person name="Susuki M."/>
            <person name="Suzuki K.-i.T."/>
            <person name="Hayashi T."/>
            <person name="Toyoda A."/>
            <person name="Oliveira C."/>
            <person name="Osipova E."/>
            <person name="Leigh N.D."/>
            <person name="Simon A."/>
            <person name="Yun M.H."/>
        </authorList>
    </citation>
    <scope>NUCLEOTIDE SEQUENCE</scope>
    <source>
        <strain evidence="2">20211129_DDA</strain>
        <tissue evidence="2">Liver</tissue>
    </source>
</reference>
<feature type="compositionally biased region" description="Acidic residues" evidence="1">
    <location>
        <begin position="9"/>
        <end position="28"/>
    </location>
</feature>
<evidence type="ECO:0008006" key="4">
    <source>
        <dbReference type="Google" id="ProtNLM"/>
    </source>
</evidence>
<evidence type="ECO:0000313" key="2">
    <source>
        <dbReference type="EMBL" id="KAJ1166968.1"/>
    </source>
</evidence>
<evidence type="ECO:0000313" key="3">
    <source>
        <dbReference type="Proteomes" id="UP001066276"/>
    </source>
</evidence>
<name>A0AAV7SSB2_PLEWA</name>
<dbReference type="AlphaFoldDB" id="A0AAV7SSB2"/>
<dbReference type="EMBL" id="JANPWB010000008">
    <property type="protein sequence ID" value="KAJ1166968.1"/>
    <property type="molecule type" value="Genomic_DNA"/>
</dbReference>
<comment type="caution">
    <text evidence="2">The sequence shown here is derived from an EMBL/GenBank/DDBJ whole genome shotgun (WGS) entry which is preliminary data.</text>
</comment>